<dbReference type="AlphaFoldDB" id="A0A928DRI2"/>
<dbReference type="GO" id="GO:0009037">
    <property type="term" value="F:tyrosine-based site-specific recombinase activity"/>
    <property type="evidence" value="ECO:0007669"/>
    <property type="project" value="UniProtKB-UniRule"/>
</dbReference>
<dbReference type="GO" id="GO:0051301">
    <property type="term" value="P:cell division"/>
    <property type="evidence" value="ECO:0007669"/>
    <property type="project" value="UniProtKB-KW"/>
</dbReference>
<keyword evidence="6 9" id="KW-0238">DNA-binding</keyword>
<dbReference type="InterPro" id="IPR010998">
    <property type="entry name" value="Integrase_recombinase_N"/>
</dbReference>
<comment type="subcellular location">
    <subcellularLocation>
        <location evidence="1 9">Cytoplasm</location>
    </subcellularLocation>
</comment>
<evidence type="ECO:0000259" key="11">
    <source>
        <dbReference type="PROSITE" id="PS51900"/>
    </source>
</evidence>
<accession>A0A928DRI2</accession>
<protein>
    <recommendedName>
        <fullName evidence="9">Tyrosine recombinase XerC</fullName>
    </recommendedName>
</protein>
<dbReference type="Pfam" id="PF00589">
    <property type="entry name" value="Phage_integrase"/>
    <property type="match status" value="1"/>
</dbReference>
<feature type="active site" evidence="9">
    <location>
        <position position="170"/>
    </location>
</feature>
<keyword evidence="4 9" id="KW-0159">Chromosome partition</keyword>
<evidence type="ECO:0000313" key="12">
    <source>
        <dbReference type="EMBL" id="MBE6420874.1"/>
    </source>
</evidence>
<dbReference type="GO" id="GO:0006313">
    <property type="term" value="P:DNA transposition"/>
    <property type="evidence" value="ECO:0007669"/>
    <property type="project" value="UniProtKB-UniRule"/>
</dbReference>
<dbReference type="Pfam" id="PF02899">
    <property type="entry name" value="Phage_int_SAM_1"/>
    <property type="match status" value="1"/>
</dbReference>
<evidence type="ECO:0000313" key="13">
    <source>
        <dbReference type="Proteomes" id="UP000725649"/>
    </source>
</evidence>
<feature type="domain" description="Core-binding (CB)" evidence="11">
    <location>
        <begin position="1"/>
        <end position="85"/>
    </location>
</feature>
<dbReference type="Gene3D" id="1.10.150.130">
    <property type="match status" value="1"/>
</dbReference>
<dbReference type="CDD" id="cd00798">
    <property type="entry name" value="INT_XerDC_C"/>
    <property type="match status" value="1"/>
</dbReference>
<comment type="function">
    <text evidence="9">Site-specific tyrosine recombinase, which acts by catalyzing the cutting and rejoining of the recombining DNA molecules. The XerC-XerD complex is essential to convert dimers of the bacterial chromosome into monomers to permit their segregation at cell division. It also contributes to the segregational stability of plasmids.</text>
</comment>
<keyword evidence="3 9" id="KW-0132">Cell division</keyword>
<keyword evidence="8 9" id="KW-0131">Cell cycle</keyword>
<feature type="active site" evidence="9">
    <location>
        <position position="146"/>
    </location>
</feature>
<evidence type="ECO:0000256" key="5">
    <source>
        <dbReference type="ARBA" id="ARBA00022908"/>
    </source>
</evidence>
<dbReference type="InterPro" id="IPR013762">
    <property type="entry name" value="Integrase-like_cat_sf"/>
</dbReference>
<dbReference type="Proteomes" id="UP000725649">
    <property type="component" value="Unassembled WGS sequence"/>
</dbReference>
<dbReference type="InterPro" id="IPR050090">
    <property type="entry name" value="Tyrosine_recombinase_XerCD"/>
</dbReference>
<reference evidence="12" key="1">
    <citation type="submission" date="2019-04" db="EMBL/GenBank/DDBJ databases">
        <title>Evolution of Biomass-Degrading Anaerobic Consortia Revealed by Metagenomics.</title>
        <authorList>
            <person name="Peng X."/>
        </authorList>
    </citation>
    <scope>NUCLEOTIDE SEQUENCE</scope>
    <source>
        <strain evidence="12">SIG66</strain>
    </source>
</reference>
<keyword evidence="7 9" id="KW-0233">DNA recombination</keyword>
<evidence type="ECO:0000256" key="3">
    <source>
        <dbReference type="ARBA" id="ARBA00022618"/>
    </source>
</evidence>
<dbReference type="Gene3D" id="1.10.443.10">
    <property type="entry name" value="Intergrase catalytic core"/>
    <property type="match status" value="1"/>
</dbReference>
<dbReference type="GO" id="GO:0005737">
    <property type="term" value="C:cytoplasm"/>
    <property type="evidence" value="ECO:0007669"/>
    <property type="project" value="UniProtKB-SubCell"/>
</dbReference>
<sequence length="294" mass="33040">MQKWVEDFLVHLENKNFSAHTIRGYRADLNDFLLFCKQRGWNDLGALTPARIRQFLASVQTGKDPARNTVLRKIAALRSLAAYLMTQGKLAVNPFKLLPAPKRQKILPKFLTEPETERLLDTAAQSKKFAPRDKALFELMYSSGLRRSEVTGLKIKDVNYFNGVVKVLGKGNKERLVPVTDAALQAIKDYLASRPNPQPEDALFLNNKGKPLTGDGLAYIFKNTAISAHLARKVTPHSLRHSFATHLLNNGCDLRSLQEMLGHSSLAATQVYTHVSLEKLKNVYRQAHPKSKEI</sequence>
<evidence type="ECO:0000256" key="9">
    <source>
        <dbReference type="HAMAP-Rule" id="MF_01808"/>
    </source>
</evidence>
<comment type="similarity">
    <text evidence="9">Belongs to the 'phage' integrase family. XerC subfamily.</text>
</comment>
<dbReference type="PANTHER" id="PTHR30349:SF77">
    <property type="entry name" value="TYROSINE RECOMBINASE XERC"/>
    <property type="match status" value="1"/>
</dbReference>
<dbReference type="PROSITE" id="PS51900">
    <property type="entry name" value="CB"/>
    <property type="match status" value="1"/>
</dbReference>
<dbReference type="PROSITE" id="PS51898">
    <property type="entry name" value="TYR_RECOMBINASE"/>
    <property type="match status" value="1"/>
</dbReference>
<dbReference type="InterPro" id="IPR004107">
    <property type="entry name" value="Integrase_SAM-like_N"/>
</dbReference>
<dbReference type="GO" id="GO:0007059">
    <property type="term" value="P:chromosome segregation"/>
    <property type="evidence" value="ECO:0007669"/>
    <property type="project" value="UniProtKB-UniRule"/>
</dbReference>
<evidence type="ECO:0000256" key="2">
    <source>
        <dbReference type="ARBA" id="ARBA00022490"/>
    </source>
</evidence>
<keyword evidence="2 9" id="KW-0963">Cytoplasm</keyword>
<evidence type="ECO:0000259" key="10">
    <source>
        <dbReference type="PROSITE" id="PS51898"/>
    </source>
</evidence>
<proteinExistence type="inferred from homology"/>
<comment type="subunit">
    <text evidence="9">Forms a cyclic heterotetrameric complex composed of two molecules of XerC and two molecules of XerD.</text>
</comment>
<dbReference type="InterPro" id="IPR002104">
    <property type="entry name" value="Integrase_catalytic"/>
</dbReference>
<dbReference type="PANTHER" id="PTHR30349">
    <property type="entry name" value="PHAGE INTEGRASE-RELATED"/>
    <property type="match status" value="1"/>
</dbReference>
<evidence type="ECO:0000256" key="7">
    <source>
        <dbReference type="ARBA" id="ARBA00023172"/>
    </source>
</evidence>
<keyword evidence="5 9" id="KW-0229">DNA integration</keyword>
<dbReference type="InterPro" id="IPR023009">
    <property type="entry name" value="Tyrosine_recombinase_XerC/XerD"/>
</dbReference>
<dbReference type="NCBIfam" id="NF040815">
    <property type="entry name" value="recomb_XerA_Arch"/>
    <property type="match status" value="1"/>
</dbReference>
<evidence type="ECO:0000256" key="8">
    <source>
        <dbReference type="ARBA" id="ARBA00023306"/>
    </source>
</evidence>
<organism evidence="12 13">
    <name type="scientific">Candidatus Avelusimicrobium gallicola</name>
    <dbReference type="NCBI Taxonomy" id="2562704"/>
    <lineage>
        <taxon>Bacteria</taxon>
        <taxon>Pseudomonadati</taxon>
        <taxon>Elusimicrobiota</taxon>
        <taxon>Elusimicrobia</taxon>
        <taxon>Elusimicrobiales</taxon>
        <taxon>Elusimicrobiaceae</taxon>
        <taxon>Candidatus Avelusimicrobium</taxon>
    </lineage>
</organism>
<gene>
    <name evidence="9" type="primary">xerC</name>
    <name evidence="12" type="ORF">E7027_01840</name>
</gene>
<feature type="active site" evidence="9">
    <location>
        <position position="240"/>
    </location>
</feature>
<feature type="domain" description="Tyr recombinase" evidence="10">
    <location>
        <begin position="106"/>
        <end position="285"/>
    </location>
</feature>
<comment type="caution">
    <text evidence="12">The sequence shown here is derived from an EMBL/GenBank/DDBJ whole genome shotgun (WGS) entry which is preliminary data.</text>
</comment>
<feature type="active site" description="O-(3'-phospho-DNA)-tyrosine intermediate" evidence="9">
    <location>
        <position position="272"/>
    </location>
</feature>
<evidence type="ECO:0000256" key="1">
    <source>
        <dbReference type="ARBA" id="ARBA00004496"/>
    </source>
</evidence>
<dbReference type="GO" id="GO:0003677">
    <property type="term" value="F:DNA binding"/>
    <property type="evidence" value="ECO:0007669"/>
    <property type="project" value="UniProtKB-UniRule"/>
</dbReference>
<evidence type="ECO:0000256" key="6">
    <source>
        <dbReference type="ARBA" id="ARBA00023125"/>
    </source>
</evidence>
<dbReference type="InterPro" id="IPR011010">
    <property type="entry name" value="DNA_brk_join_enz"/>
</dbReference>
<dbReference type="EMBL" id="SUVG01000002">
    <property type="protein sequence ID" value="MBE6420874.1"/>
    <property type="molecule type" value="Genomic_DNA"/>
</dbReference>
<feature type="active site" evidence="9">
    <location>
        <position position="263"/>
    </location>
</feature>
<feature type="active site" evidence="9">
    <location>
        <position position="237"/>
    </location>
</feature>
<dbReference type="HAMAP" id="MF_01808">
    <property type="entry name" value="Recomb_XerC_XerD"/>
    <property type="match status" value="1"/>
</dbReference>
<name>A0A928DRI2_9BACT</name>
<dbReference type="SUPFAM" id="SSF56349">
    <property type="entry name" value="DNA breaking-rejoining enzymes"/>
    <property type="match status" value="1"/>
</dbReference>
<dbReference type="InterPro" id="IPR044068">
    <property type="entry name" value="CB"/>
</dbReference>
<evidence type="ECO:0000256" key="4">
    <source>
        <dbReference type="ARBA" id="ARBA00022829"/>
    </source>
</evidence>